<dbReference type="Proteomes" id="UP000298763">
    <property type="component" value="Chromosome"/>
</dbReference>
<evidence type="ECO:0000256" key="3">
    <source>
        <dbReference type="ARBA" id="ARBA00023136"/>
    </source>
</evidence>
<keyword evidence="4" id="KW-0998">Cell outer membrane</keyword>
<dbReference type="NCBIfam" id="TIGR01782">
    <property type="entry name" value="TonB-Xanth-Caul"/>
    <property type="match status" value="1"/>
</dbReference>
<evidence type="ECO:0000256" key="1">
    <source>
        <dbReference type="ARBA" id="ARBA00004442"/>
    </source>
</evidence>
<evidence type="ECO:0000313" key="10">
    <source>
        <dbReference type="Proteomes" id="UP000298763"/>
    </source>
</evidence>
<dbReference type="InterPro" id="IPR012910">
    <property type="entry name" value="Plug_dom"/>
</dbReference>
<keyword evidence="10" id="KW-1185">Reference proteome</keyword>
<keyword evidence="5" id="KW-0798">TonB box</keyword>
<evidence type="ECO:0000313" key="9">
    <source>
        <dbReference type="EMBL" id="QCP09290.1"/>
    </source>
</evidence>
<comment type="similarity">
    <text evidence="2 5">Belongs to the TonB-dependent receptor family.</text>
</comment>
<protein>
    <submittedName>
        <fullName evidence="9">TonB-dependent receptor</fullName>
    </submittedName>
</protein>
<dbReference type="PANTHER" id="PTHR40980">
    <property type="entry name" value="PLUG DOMAIN-CONTAINING PROTEIN"/>
    <property type="match status" value="1"/>
</dbReference>
<organism evidence="9 10">
    <name type="scientific">Pseudoduganella umbonata</name>
    <dbReference type="NCBI Taxonomy" id="864828"/>
    <lineage>
        <taxon>Bacteria</taxon>
        <taxon>Pseudomonadati</taxon>
        <taxon>Pseudomonadota</taxon>
        <taxon>Betaproteobacteria</taxon>
        <taxon>Burkholderiales</taxon>
        <taxon>Oxalobacteraceae</taxon>
        <taxon>Telluria group</taxon>
        <taxon>Pseudoduganella</taxon>
    </lineage>
</organism>
<keyword evidence="3 5" id="KW-0472">Membrane</keyword>
<dbReference type="SUPFAM" id="SSF56935">
    <property type="entry name" value="Porins"/>
    <property type="match status" value="1"/>
</dbReference>
<feature type="compositionally biased region" description="Low complexity" evidence="6">
    <location>
        <begin position="64"/>
        <end position="88"/>
    </location>
</feature>
<dbReference type="EMBL" id="CP040017">
    <property type="protein sequence ID" value="QCP09290.1"/>
    <property type="molecule type" value="Genomic_DNA"/>
</dbReference>
<proteinExistence type="inferred from homology"/>
<evidence type="ECO:0000256" key="4">
    <source>
        <dbReference type="ARBA" id="ARBA00023237"/>
    </source>
</evidence>
<gene>
    <name evidence="9" type="ORF">FCL38_01710</name>
</gene>
<evidence type="ECO:0000256" key="5">
    <source>
        <dbReference type="RuleBase" id="RU003357"/>
    </source>
</evidence>
<dbReference type="Gene3D" id="2.170.130.10">
    <property type="entry name" value="TonB-dependent receptor, plug domain"/>
    <property type="match status" value="1"/>
</dbReference>
<dbReference type="Pfam" id="PF07715">
    <property type="entry name" value="Plug"/>
    <property type="match status" value="1"/>
</dbReference>
<sequence>MRHGTTGRQRPSRPTITETWMNKTVAGAARRRLGRDALVLSVISTIVGSAFAQSQADTPPGPVPANANANASAGATAATPNASNNPTAPVATVTVSGFRSSLGLSAAEKRDNIGLSDTVFSEDMGKFPDPNIADALSRVPGVQVTRASIDGEGMNISIRGMGPAFTRVLLNGAPMASASAGSWGGNISANREVDMDFLPSELFRSASVYKSQQASVIEGGIAGTVNMRSVRPFDKQGLRSAFTLSGNYRDRDGKWGNTGSGLISNTWNSSTFGRFGILGGVAWGNTKYKTDAFQTVDMRNLQLKGFQANPADKPNSTGGGSQSTPDTVPAGLPLAALPSYAQSVLVPGKQIDRNMLLALNPGATIQQIDNGLMGRLGRHIIYQGERKRAGEVISVQWQPNDQWDIYLDTLFAQKENSMLSEGMNVGTRANTPIPIGLEFDRSDCTTGCVITKGTFANTFWSLEFRPMKEKTLFRSFNPGFEWRPADKWTVDGHVNYTKSTFWRDMPTVLLATRSANSVIDYDNTTPGQTPTYTGNLDVNDPANFGWYQAGQNLSGLRMDLYERTNTTKGSRLNVAWGDSDLSLKVGAAWDDIERRYRGYSTADAWMNVACGNNVNARLFGPNPQLRTPGCDGRSTPGPIADAATAYPGYGTGYTAGGAPLAYLGSVVPNAAVPNYAHASNHGFITVDWPKFAKDTDYQYFRDNIYNGFNSGSGGYIREVVSSAYAEVNGRAEVFGRTLRYNAGLRHARTKQTIGDLSSVADPRNAGLQAGGLYPNISSWAYETVHYSNTLPSATLAYNITPNTIFRLSGSKSLTRANPADLRQTRVSIGDQGARQGNLTNPNLKPFAANNYDAGLEYYFSREAYVAGSVFAKDITSRPGLRVLQYTLAELDALYGTIGLTDAQQVAVDSSGGRANHLVEITAPYNIDTKLKVRGVELTWQQPLDMLPVKGFGFTGNFTYTKQTDEAVNAPPVAGVPPRTNNFTLYYERNGLSARVSRQYTASHVVNTSTGLSVDGGAYAYTTERKQVDLSLSMNLKRMFNFAYNTDVTVSAWNLNNAISQTYTQFSNAIYDEYKPGRSYTVSLRTAF</sequence>
<feature type="region of interest" description="Disordered" evidence="6">
    <location>
        <begin position="53"/>
        <end position="88"/>
    </location>
</feature>
<evidence type="ECO:0000259" key="7">
    <source>
        <dbReference type="Pfam" id="PF00593"/>
    </source>
</evidence>
<keyword evidence="9" id="KW-0675">Receptor</keyword>
<evidence type="ECO:0000256" key="2">
    <source>
        <dbReference type="ARBA" id="ARBA00009810"/>
    </source>
</evidence>
<dbReference type="InterPro" id="IPR036942">
    <property type="entry name" value="Beta-barrel_TonB_sf"/>
</dbReference>
<dbReference type="InterPro" id="IPR010104">
    <property type="entry name" value="TonB_rcpt_bac"/>
</dbReference>
<feature type="region of interest" description="Disordered" evidence="6">
    <location>
        <begin position="307"/>
        <end position="329"/>
    </location>
</feature>
<evidence type="ECO:0000259" key="8">
    <source>
        <dbReference type="Pfam" id="PF07715"/>
    </source>
</evidence>
<dbReference type="InterPro" id="IPR000531">
    <property type="entry name" value="Beta-barrel_TonB"/>
</dbReference>
<feature type="domain" description="TonB-dependent receptor-like beta-barrel" evidence="7">
    <location>
        <begin position="687"/>
        <end position="1056"/>
    </location>
</feature>
<name>A0ABX5UFY4_9BURK</name>
<dbReference type="PANTHER" id="PTHR40980:SF4">
    <property type="entry name" value="TONB-DEPENDENT RECEPTOR-LIKE BETA-BARREL DOMAIN-CONTAINING PROTEIN"/>
    <property type="match status" value="1"/>
</dbReference>
<dbReference type="InterPro" id="IPR037066">
    <property type="entry name" value="Plug_dom_sf"/>
</dbReference>
<feature type="domain" description="TonB-dependent receptor plug" evidence="8">
    <location>
        <begin position="113"/>
        <end position="223"/>
    </location>
</feature>
<comment type="subcellular location">
    <subcellularLocation>
        <location evidence="1 5">Cell outer membrane</location>
    </subcellularLocation>
</comment>
<dbReference type="Gene3D" id="2.40.170.20">
    <property type="entry name" value="TonB-dependent receptor, beta-barrel domain"/>
    <property type="match status" value="1"/>
</dbReference>
<accession>A0ABX5UFY4</accession>
<reference evidence="9 10" key="1">
    <citation type="submission" date="2019-05" db="EMBL/GenBank/DDBJ databases">
        <title>Draft Genome Sequences of Six Type Strains of the Genus Massilia.</title>
        <authorList>
            <person name="Miess H."/>
            <person name="Frediansyhah A."/>
            <person name="Gross H."/>
        </authorList>
    </citation>
    <scope>NUCLEOTIDE SEQUENCE [LARGE SCALE GENOMIC DNA]</scope>
    <source>
        <strain evidence="9 10">DSMZ 26121</strain>
    </source>
</reference>
<dbReference type="Pfam" id="PF00593">
    <property type="entry name" value="TonB_dep_Rec_b-barrel"/>
    <property type="match status" value="1"/>
</dbReference>
<evidence type="ECO:0000256" key="6">
    <source>
        <dbReference type="SAM" id="MobiDB-lite"/>
    </source>
</evidence>